<dbReference type="HAMAP" id="MF_00303">
    <property type="entry name" value="Trigger_factor_Tig"/>
    <property type="match status" value="1"/>
</dbReference>
<comment type="subcellular location">
    <subcellularLocation>
        <location evidence="12">Cytoplasm</location>
    </subcellularLocation>
    <text evidence="12">About half TF is bound to the ribosome near the polypeptide exit tunnel while the other half is free in the cytoplasm.</text>
</comment>
<dbReference type="Gene3D" id="1.10.3120.10">
    <property type="entry name" value="Trigger factor, C-terminal domain"/>
    <property type="match status" value="1"/>
</dbReference>
<evidence type="ECO:0000256" key="10">
    <source>
        <dbReference type="ARBA" id="ARBA00024849"/>
    </source>
</evidence>
<dbReference type="GO" id="GO:0051083">
    <property type="term" value="P:'de novo' cotranslational protein folding"/>
    <property type="evidence" value="ECO:0007669"/>
    <property type="project" value="TreeGrafter"/>
</dbReference>
<evidence type="ECO:0000256" key="13">
    <source>
        <dbReference type="PROSITE-ProRule" id="PRU00277"/>
    </source>
</evidence>
<evidence type="ECO:0000256" key="1">
    <source>
        <dbReference type="ARBA" id="ARBA00000971"/>
    </source>
</evidence>
<dbReference type="EC" id="5.2.1.8" evidence="3 12"/>
<dbReference type="InterPro" id="IPR046357">
    <property type="entry name" value="PPIase_dom_sf"/>
</dbReference>
<dbReference type="Pfam" id="PF05697">
    <property type="entry name" value="Trigger_N"/>
    <property type="match status" value="1"/>
</dbReference>
<organism evidence="17 18">
    <name type="scientific">Candidatus Fimimorpha faecalis</name>
    <dbReference type="NCBI Taxonomy" id="2840824"/>
    <lineage>
        <taxon>Bacteria</taxon>
        <taxon>Bacillati</taxon>
        <taxon>Bacillota</taxon>
        <taxon>Clostridia</taxon>
        <taxon>Eubacteriales</taxon>
        <taxon>Candidatus Fimimorpha</taxon>
    </lineage>
</organism>
<dbReference type="Gene3D" id="3.10.50.40">
    <property type="match status" value="1"/>
</dbReference>
<evidence type="ECO:0000256" key="2">
    <source>
        <dbReference type="ARBA" id="ARBA00005464"/>
    </source>
</evidence>
<feature type="coiled-coil region" evidence="15">
    <location>
        <begin position="361"/>
        <end position="395"/>
    </location>
</feature>
<dbReference type="GO" id="GO:0005737">
    <property type="term" value="C:cytoplasm"/>
    <property type="evidence" value="ECO:0007669"/>
    <property type="project" value="UniProtKB-SubCell"/>
</dbReference>
<dbReference type="PANTHER" id="PTHR30560:SF3">
    <property type="entry name" value="TRIGGER FACTOR-LIKE PROTEIN TIG, CHLOROPLASTIC"/>
    <property type="match status" value="1"/>
</dbReference>
<comment type="function">
    <text evidence="10 12">Involved in protein export. Acts as a chaperone by maintaining the newly synthesized protein in an open conformation. Functions as a peptidyl-prolyl cis-trans isomerase.</text>
</comment>
<sequence>MSVQVEKLEKNMAKLTIEVPAAEFEAAIQEAYLKNKKRISLPGFRKGKVPRMMIEKMYGEGFFYEDAANAVIPKAYEKAAMESEIEIVSRPEINVEQIGKGKDFIFTATVAVKPEVTLGQYKGLEYDEKPVEVTDEDLEQELKKVQEQNARTITVEDRAIANGDIAVIDFTGSVDGEEFEGGKGEDYELVIGSHSFIDTFEDQLIGKNTGDEVEVNVTFPEDYQVADLAGKPALFKVVIKAIKTKEVPELDDEFASDVSDFDTLDEYKEDLKKTILEKKEKAAKTAKENALVDKVIENAQMDIPEPMIELEVRQMADEFAQRMQMQGLSMEQYMQYTGLTSEKLLEEMKPNAEKKIKTRLVLEAVVDAEKIEVSAEELEAEYKKLADMYQMEVDKVKEIMGTAGEENMKKDIAVQKAVDVIADSAK</sequence>
<evidence type="ECO:0000256" key="5">
    <source>
        <dbReference type="ARBA" id="ARBA00022618"/>
    </source>
</evidence>
<feature type="domain" description="PPIase FKBP-type" evidence="16">
    <location>
        <begin position="163"/>
        <end position="223"/>
    </location>
</feature>
<dbReference type="PIRSF" id="PIRSF003095">
    <property type="entry name" value="Trigger_factor"/>
    <property type="match status" value="1"/>
</dbReference>
<dbReference type="InterPro" id="IPR027304">
    <property type="entry name" value="Trigger_fact/SurA_dom_sf"/>
</dbReference>
<keyword evidence="5 12" id="KW-0132">Cell division</keyword>
<accession>A0A9D1EDW8</accession>
<evidence type="ECO:0000256" key="15">
    <source>
        <dbReference type="SAM" id="Coils"/>
    </source>
</evidence>
<proteinExistence type="inferred from homology"/>
<dbReference type="InterPro" id="IPR001179">
    <property type="entry name" value="PPIase_FKBP_dom"/>
</dbReference>
<dbReference type="Gene3D" id="3.30.70.1050">
    <property type="entry name" value="Trigger factor ribosome-binding domain"/>
    <property type="match status" value="1"/>
</dbReference>
<keyword evidence="6 12" id="KW-0697">Rotamase</keyword>
<dbReference type="GO" id="GO:0051301">
    <property type="term" value="P:cell division"/>
    <property type="evidence" value="ECO:0007669"/>
    <property type="project" value="UniProtKB-KW"/>
</dbReference>
<dbReference type="InterPro" id="IPR008880">
    <property type="entry name" value="Trigger_fac_C"/>
</dbReference>
<name>A0A9D1EDW8_9FIRM</name>
<dbReference type="InterPro" id="IPR037041">
    <property type="entry name" value="Trigger_fac_C_sf"/>
</dbReference>
<dbReference type="GO" id="GO:0015031">
    <property type="term" value="P:protein transport"/>
    <property type="evidence" value="ECO:0007669"/>
    <property type="project" value="UniProtKB-UniRule"/>
</dbReference>
<evidence type="ECO:0000313" key="18">
    <source>
        <dbReference type="Proteomes" id="UP000824201"/>
    </source>
</evidence>
<evidence type="ECO:0000256" key="6">
    <source>
        <dbReference type="ARBA" id="ARBA00023110"/>
    </source>
</evidence>
<dbReference type="SUPFAM" id="SSF54534">
    <property type="entry name" value="FKBP-like"/>
    <property type="match status" value="1"/>
</dbReference>
<evidence type="ECO:0000256" key="9">
    <source>
        <dbReference type="ARBA" id="ARBA00023306"/>
    </source>
</evidence>
<protein>
    <recommendedName>
        <fullName evidence="4 12">Trigger factor</fullName>
        <shortName evidence="12">TF</shortName>
        <ecNumber evidence="3 12">5.2.1.8</ecNumber>
    </recommendedName>
    <alternativeName>
        <fullName evidence="11 12">PPIase</fullName>
    </alternativeName>
</protein>
<dbReference type="NCBIfam" id="TIGR00115">
    <property type="entry name" value="tig"/>
    <property type="match status" value="1"/>
</dbReference>
<gene>
    <name evidence="12" type="primary">tig</name>
    <name evidence="17" type="ORF">IAC96_06475</name>
</gene>
<evidence type="ECO:0000313" key="17">
    <source>
        <dbReference type="EMBL" id="HIR88582.1"/>
    </source>
</evidence>
<keyword evidence="9 12" id="KW-0131">Cell cycle</keyword>
<evidence type="ECO:0000256" key="11">
    <source>
        <dbReference type="ARBA" id="ARBA00029986"/>
    </source>
</evidence>
<reference evidence="17" key="2">
    <citation type="journal article" date="2021" name="PeerJ">
        <title>Extensive microbial diversity within the chicken gut microbiome revealed by metagenomics and culture.</title>
        <authorList>
            <person name="Gilroy R."/>
            <person name="Ravi A."/>
            <person name="Getino M."/>
            <person name="Pursley I."/>
            <person name="Horton D.L."/>
            <person name="Alikhan N.F."/>
            <person name="Baker D."/>
            <person name="Gharbi K."/>
            <person name="Hall N."/>
            <person name="Watson M."/>
            <person name="Adriaenssens E.M."/>
            <person name="Foster-Nyarko E."/>
            <person name="Jarju S."/>
            <person name="Secka A."/>
            <person name="Antonio M."/>
            <person name="Oren A."/>
            <person name="Chaudhuri R.R."/>
            <person name="La Ragione R."/>
            <person name="Hildebrand F."/>
            <person name="Pallen M.J."/>
        </authorList>
    </citation>
    <scope>NUCLEOTIDE SEQUENCE</scope>
    <source>
        <strain evidence="17">ChiW13-3771</strain>
    </source>
</reference>
<comment type="domain">
    <text evidence="12">Consists of 3 domains; the N-terminus binds the ribosome, the middle domain has PPIase activity, while the C-terminus has intrinsic chaperone activity on its own.</text>
</comment>
<comment type="catalytic activity">
    <reaction evidence="1 12 13">
        <text>[protein]-peptidylproline (omega=180) = [protein]-peptidylproline (omega=0)</text>
        <dbReference type="Rhea" id="RHEA:16237"/>
        <dbReference type="Rhea" id="RHEA-COMP:10747"/>
        <dbReference type="Rhea" id="RHEA-COMP:10748"/>
        <dbReference type="ChEBI" id="CHEBI:83833"/>
        <dbReference type="ChEBI" id="CHEBI:83834"/>
        <dbReference type="EC" id="5.2.1.8"/>
    </reaction>
</comment>
<dbReference type="FunFam" id="3.10.50.40:FF:000001">
    <property type="entry name" value="Trigger factor"/>
    <property type="match status" value="1"/>
</dbReference>
<evidence type="ECO:0000256" key="3">
    <source>
        <dbReference type="ARBA" id="ARBA00013194"/>
    </source>
</evidence>
<dbReference type="Pfam" id="PF05698">
    <property type="entry name" value="Trigger_C"/>
    <property type="match status" value="1"/>
</dbReference>
<dbReference type="InterPro" id="IPR005215">
    <property type="entry name" value="Trig_fac"/>
</dbReference>
<comment type="similarity">
    <text evidence="2 12 14">Belongs to the FKBP-type PPIase family. Tig subfamily.</text>
</comment>
<reference evidence="17" key="1">
    <citation type="submission" date="2020-10" db="EMBL/GenBank/DDBJ databases">
        <authorList>
            <person name="Gilroy R."/>
        </authorList>
    </citation>
    <scope>NUCLEOTIDE SEQUENCE</scope>
    <source>
        <strain evidence="17">ChiW13-3771</strain>
    </source>
</reference>
<evidence type="ECO:0000256" key="4">
    <source>
        <dbReference type="ARBA" id="ARBA00016902"/>
    </source>
</evidence>
<dbReference type="Pfam" id="PF00254">
    <property type="entry name" value="FKBP_C"/>
    <property type="match status" value="1"/>
</dbReference>
<dbReference type="PROSITE" id="PS50059">
    <property type="entry name" value="FKBP_PPIASE"/>
    <property type="match status" value="1"/>
</dbReference>
<dbReference type="GO" id="GO:0043335">
    <property type="term" value="P:protein unfolding"/>
    <property type="evidence" value="ECO:0007669"/>
    <property type="project" value="TreeGrafter"/>
</dbReference>
<dbReference type="Proteomes" id="UP000824201">
    <property type="component" value="Unassembled WGS sequence"/>
</dbReference>
<dbReference type="GO" id="GO:0044183">
    <property type="term" value="F:protein folding chaperone"/>
    <property type="evidence" value="ECO:0007669"/>
    <property type="project" value="TreeGrafter"/>
</dbReference>
<dbReference type="PANTHER" id="PTHR30560">
    <property type="entry name" value="TRIGGER FACTOR CHAPERONE AND PEPTIDYL-PROLYL CIS/TRANS ISOMERASE"/>
    <property type="match status" value="1"/>
</dbReference>
<keyword evidence="8 12" id="KW-0413">Isomerase</keyword>
<dbReference type="GO" id="GO:0003755">
    <property type="term" value="F:peptidyl-prolyl cis-trans isomerase activity"/>
    <property type="evidence" value="ECO:0007669"/>
    <property type="project" value="UniProtKB-UniRule"/>
</dbReference>
<evidence type="ECO:0000256" key="12">
    <source>
        <dbReference type="HAMAP-Rule" id="MF_00303"/>
    </source>
</evidence>
<dbReference type="InterPro" id="IPR036611">
    <property type="entry name" value="Trigger_fac_ribosome-bd_sf"/>
</dbReference>
<keyword evidence="7 12" id="KW-0143">Chaperone</keyword>
<dbReference type="GO" id="GO:0043022">
    <property type="term" value="F:ribosome binding"/>
    <property type="evidence" value="ECO:0007669"/>
    <property type="project" value="TreeGrafter"/>
</dbReference>
<dbReference type="SUPFAM" id="SSF102735">
    <property type="entry name" value="Trigger factor ribosome-binding domain"/>
    <property type="match status" value="1"/>
</dbReference>
<dbReference type="EMBL" id="DVHN01000072">
    <property type="protein sequence ID" value="HIR88582.1"/>
    <property type="molecule type" value="Genomic_DNA"/>
</dbReference>
<evidence type="ECO:0000256" key="8">
    <source>
        <dbReference type="ARBA" id="ARBA00023235"/>
    </source>
</evidence>
<dbReference type="AlphaFoldDB" id="A0A9D1EDW8"/>
<dbReference type="InterPro" id="IPR008881">
    <property type="entry name" value="Trigger_fac_ribosome-bd_bac"/>
</dbReference>
<keyword evidence="15" id="KW-0175">Coiled coil</keyword>
<evidence type="ECO:0000256" key="7">
    <source>
        <dbReference type="ARBA" id="ARBA00023186"/>
    </source>
</evidence>
<dbReference type="SUPFAM" id="SSF109998">
    <property type="entry name" value="Triger factor/SurA peptide-binding domain-like"/>
    <property type="match status" value="1"/>
</dbReference>
<evidence type="ECO:0000256" key="14">
    <source>
        <dbReference type="RuleBase" id="RU003914"/>
    </source>
</evidence>
<keyword evidence="12" id="KW-0963">Cytoplasm</keyword>
<comment type="caution">
    <text evidence="17">The sequence shown here is derived from an EMBL/GenBank/DDBJ whole genome shotgun (WGS) entry which is preliminary data.</text>
</comment>
<evidence type="ECO:0000259" key="16">
    <source>
        <dbReference type="PROSITE" id="PS50059"/>
    </source>
</evidence>